<reference evidence="1 2" key="1">
    <citation type="journal article" date="2016" name="Int. J. Syst. Evol. Microbiol.">
        <title>Labrenzia salina sp. nov., isolated from the rhizosphere of the halophyte Arthrocnemum macrostachyum.</title>
        <authorList>
            <person name="Camacho M."/>
            <person name="Redondo-Gomez S."/>
            <person name="Rodriguez-Llorente I."/>
            <person name="Rohde M."/>
            <person name="Sproer C."/>
            <person name="Schumann P."/>
            <person name="Klenk H.P."/>
            <person name="Montero-Calasanz M.D.C."/>
        </authorList>
    </citation>
    <scope>NUCLEOTIDE SEQUENCE [LARGE SCALE GENOMIC DNA]</scope>
    <source>
        <strain evidence="1 2">DSM 29163</strain>
    </source>
</reference>
<gene>
    <name evidence="1" type="ORF">ON753_11800</name>
</gene>
<dbReference type="EMBL" id="JAPEVI010000003">
    <property type="protein sequence ID" value="MCX2723050.1"/>
    <property type="molecule type" value="Genomic_DNA"/>
</dbReference>
<evidence type="ECO:0000313" key="1">
    <source>
        <dbReference type="EMBL" id="MCX2723050.1"/>
    </source>
</evidence>
<evidence type="ECO:0000313" key="2">
    <source>
        <dbReference type="Proteomes" id="UP001300261"/>
    </source>
</evidence>
<protein>
    <submittedName>
        <fullName evidence="1">Uncharacterized protein</fullName>
    </submittedName>
</protein>
<name>A0ABT3R1T5_9HYPH</name>
<organism evidence="1 2">
    <name type="scientific">Roseibium salinum</name>
    <dbReference type="NCBI Taxonomy" id="1604349"/>
    <lineage>
        <taxon>Bacteria</taxon>
        <taxon>Pseudomonadati</taxon>
        <taxon>Pseudomonadota</taxon>
        <taxon>Alphaproteobacteria</taxon>
        <taxon>Hyphomicrobiales</taxon>
        <taxon>Stappiaceae</taxon>
        <taxon>Roseibium</taxon>
    </lineage>
</organism>
<comment type="caution">
    <text evidence="1">The sequence shown here is derived from an EMBL/GenBank/DDBJ whole genome shotgun (WGS) entry which is preliminary data.</text>
</comment>
<proteinExistence type="predicted"/>
<sequence>MRKSSKVIPFPIPLKRSSRFSSTAFPRFAIAFGDREPAPAAITDKPRPAPVLFNAPEISPCP</sequence>
<accession>A0ABT3R1T5</accession>
<keyword evidence="2" id="KW-1185">Reference proteome</keyword>
<dbReference type="RefSeq" id="WP_265962724.1">
    <property type="nucleotide sequence ID" value="NZ_JAPEVI010000003.1"/>
</dbReference>
<dbReference type="Proteomes" id="UP001300261">
    <property type="component" value="Unassembled WGS sequence"/>
</dbReference>